<gene>
    <name evidence="2" type="ORF">CSUI_000566</name>
</gene>
<keyword evidence="3" id="KW-1185">Reference proteome</keyword>
<sequence>MLDSQCLASTAPGSSLRPVRRQNECPKTLVSTVSRQSEAVLKNAEIAQLSPEALSLPQVSQQTCGDAAATPLLPSG</sequence>
<proteinExistence type="predicted"/>
<evidence type="ECO:0000256" key="1">
    <source>
        <dbReference type="SAM" id="MobiDB-lite"/>
    </source>
</evidence>
<evidence type="ECO:0000313" key="2">
    <source>
        <dbReference type="EMBL" id="PHJ25564.1"/>
    </source>
</evidence>
<feature type="compositionally biased region" description="Polar residues" evidence="1">
    <location>
        <begin position="1"/>
        <end position="13"/>
    </location>
</feature>
<dbReference type="Proteomes" id="UP000221165">
    <property type="component" value="Unassembled WGS sequence"/>
</dbReference>
<dbReference type="VEuPathDB" id="ToxoDB:CSUI_000566"/>
<organism evidence="2 3">
    <name type="scientific">Cystoisospora suis</name>
    <dbReference type="NCBI Taxonomy" id="483139"/>
    <lineage>
        <taxon>Eukaryota</taxon>
        <taxon>Sar</taxon>
        <taxon>Alveolata</taxon>
        <taxon>Apicomplexa</taxon>
        <taxon>Conoidasida</taxon>
        <taxon>Coccidia</taxon>
        <taxon>Eucoccidiorida</taxon>
        <taxon>Eimeriorina</taxon>
        <taxon>Sarcocystidae</taxon>
        <taxon>Cystoisospora</taxon>
    </lineage>
</organism>
<dbReference type="GeneID" id="94424011"/>
<evidence type="ECO:0000313" key="3">
    <source>
        <dbReference type="Proteomes" id="UP000221165"/>
    </source>
</evidence>
<name>A0A2C6LG05_9APIC</name>
<dbReference type="EMBL" id="MIGC01000218">
    <property type="protein sequence ID" value="PHJ25564.1"/>
    <property type="molecule type" value="Genomic_DNA"/>
</dbReference>
<accession>A0A2C6LG05</accession>
<dbReference type="RefSeq" id="XP_067927210.1">
    <property type="nucleotide sequence ID" value="XM_068060800.1"/>
</dbReference>
<feature type="non-terminal residue" evidence="2">
    <location>
        <position position="76"/>
    </location>
</feature>
<reference evidence="2 3" key="1">
    <citation type="journal article" date="2017" name="Int. J. Parasitol.">
        <title>The genome of the protozoan parasite Cystoisospora suis and a reverse vaccinology approach to identify vaccine candidates.</title>
        <authorList>
            <person name="Palmieri N."/>
            <person name="Shrestha A."/>
            <person name="Ruttkowski B."/>
            <person name="Beck T."/>
            <person name="Vogl C."/>
            <person name="Tomley F."/>
            <person name="Blake D.P."/>
            <person name="Joachim A."/>
        </authorList>
    </citation>
    <scope>NUCLEOTIDE SEQUENCE [LARGE SCALE GENOMIC DNA]</scope>
    <source>
        <strain evidence="2 3">Wien I</strain>
    </source>
</reference>
<dbReference type="AlphaFoldDB" id="A0A2C6LG05"/>
<protein>
    <submittedName>
        <fullName evidence="2">Uncharacterized protein</fullName>
    </submittedName>
</protein>
<feature type="region of interest" description="Disordered" evidence="1">
    <location>
        <begin position="1"/>
        <end position="23"/>
    </location>
</feature>
<comment type="caution">
    <text evidence="2">The sequence shown here is derived from an EMBL/GenBank/DDBJ whole genome shotgun (WGS) entry which is preliminary data.</text>
</comment>